<reference evidence="2" key="1">
    <citation type="journal article" date="2019" name="Int. J. Syst. Evol. Microbiol.">
        <title>The Global Catalogue of Microorganisms (GCM) 10K type strain sequencing project: providing services to taxonomists for standard genome sequencing and annotation.</title>
        <authorList>
            <consortium name="The Broad Institute Genomics Platform"/>
            <consortium name="The Broad Institute Genome Sequencing Center for Infectious Disease"/>
            <person name="Wu L."/>
            <person name="Ma J."/>
        </authorList>
    </citation>
    <scope>NUCLEOTIDE SEQUENCE [LARGE SCALE GENOMIC DNA]</scope>
    <source>
        <strain evidence="2">KACC 11407</strain>
    </source>
</reference>
<protein>
    <submittedName>
        <fullName evidence="1">SUF system Fe-S cluster assembly regulator</fullName>
    </submittedName>
</protein>
<dbReference type="PANTHER" id="PTHR33221:SF2">
    <property type="entry name" value="TRANSCRIPTIONAL REGULATOR"/>
    <property type="match status" value="1"/>
</dbReference>
<dbReference type="InterPro" id="IPR030489">
    <property type="entry name" value="TR_Rrf2-type_CS"/>
</dbReference>
<dbReference type="Pfam" id="PF02082">
    <property type="entry name" value="Rrf2"/>
    <property type="match status" value="1"/>
</dbReference>
<dbReference type="NCBIfam" id="TIGR02944">
    <property type="entry name" value="suf_reg_Xantho"/>
    <property type="match status" value="1"/>
</dbReference>
<dbReference type="InterPro" id="IPR011991">
    <property type="entry name" value="ArsR-like_HTH"/>
</dbReference>
<keyword evidence="2" id="KW-1185">Reference proteome</keyword>
<name>A0ABW0SM57_9GAMM</name>
<gene>
    <name evidence="1" type="ORF">ACFPN1_06295</name>
</gene>
<dbReference type="PROSITE" id="PS01332">
    <property type="entry name" value="HTH_RRF2_1"/>
    <property type="match status" value="1"/>
</dbReference>
<dbReference type="InterPro" id="IPR036388">
    <property type="entry name" value="WH-like_DNA-bd_sf"/>
</dbReference>
<comment type="caution">
    <text evidence="1">The sequence shown here is derived from an EMBL/GenBank/DDBJ whole genome shotgun (WGS) entry which is preliminary data.</text>
</comment>
<dbReference type="RefSeq" id="WP_386753865.1">
    <property type="nucleotide sequence ID" value="NZ_JBHSNM010000001.1"/>
</dbReference>
<dbReference type="SUPFAM" id="SSF46785">
    <property type="entry name" value="Winged helix' DNA-binding domain"/>
    <property type="match status" value="1"/>
</dbReference>
<sequence length="164" mass="17221">MLRVAKLTDYATVVMTVLAAHQRGASEAVLSASELAERAGLETPTVAKVLKPLAQAGLVAATRGANGGYRLARAAEAIGLIEIVEALEGPLGMTECSVHAGNCGIEQSCGVRANWNRINDVVIDALRGITLAQMLAPPPPSPNPARRIDLRLTAVESEEERETS</sequence>
<dbReference type="Gene3D" id="1.10.10.10">
    <property type="entry name" value="Winged helix-like DNA-binding domain superfamily/Winged helix DNA-binding domain"/>
    <property type="match status" value="1"/>
</dbReference>
<accession>A0ABW0SM57</accession>
<evidence type="ECO:0000313" key="1">
    <source>
        <dbReference type="EMBL" id="MFC5569667.1"/>
    </source>
</evidence>
<dbReference type="InterPro" id="IPR014290">
    <property type="entry name" value="SUF_FeS_clus_asmbl_reg"/>
</dbReference>
<dbReference type="InterPro" id="IPR000944">
    <property type="entry name" value="Tscrpt_reg_Rrf2"/>
</dbReference>
<dbReference type="InterPro" id="IPR036390">
    <property type="entry name" value="WH_DNA-bd_sf"/>
</dbReference>
<organism evidence="1 2">
    <name type="scientific">Lysobacter yangpyeongensis</name>
    <dbReference type="NCBI Taxonomy" id="346182"/>
    <lineage>
        <taxon>Bacteria</taxon>
        <taxon>Pseudomonadati</taxon>
        <taxon>Pseudomonadota</taxon>
        <taxon>Gammaproteobacteria</taxon>
        <taxon>Lysobacterales</taxon>
        <taxon>Lysobacteraceae</taxon>
        <taxon>Lysobacter</taxon>
    </lineage>
</organism>
<dbReference type="EMBL" id="JBHSNM010000001">
    <property type="protein sequence ID" value="MFC5569667.1"/>
    <property type="molecule type" value="Genomic_DNA"/>
</dbReference>
<dbReference type="PANTHER" id="PTHR33221">
    <property type="entry name" value="WINGED HELIX-TURN-HELIX TRANSCRIPTIONAL REGULATOR, RRF2 FAMILY"/>
    <property type="match status" value="1"/>
</dbReference>
<dbReference type="Proteomes" id="UP001596036">
    <property type="component" value="Unassembled WGS sequence"/>
</dbReference>
<evidence type="ECO:0000313" key="2">
    <source>
        <dbReference type="Proteomes" id="UP001596036"/>
    </source>
</evidence>
<dbReference type="PROSITE" id="PS51197">
    <property type="entry name" value="HTH_RRF2_2"/>
    <property type="match status" value="1"/>
</dbReference>
<dbReference type="CDD" id="cd00090">
    <property type="entry name" value="HTH_ARSR"/>
    <property type="match status" value="1"/>
</dbReference>
<dbReference type="NCBIfam" id="TIGR00738">
    <property type="entry name" value="rrf2_super"/>
    <property type="match status" value="1"/>
</dbReference>
<proteinExistence type="predicted"/>